<gene>
    <name evidence="1" type="ORF">DSO57_1037155</name>
</gene>
<dbReference type="EMBL" id="QTSX02006066">
    <property type="protein sequence ID" value="KAJ9056039.1"/>
    <property type="molecule type" value="Genomic_DNA"/>
</dbReference>
<evidence type="ECO:0000313" key="2">
    <source>
        <dbReference type="Proteomes" id="UP001165960"/>
    </source>
</evidence>
<accession>A0ACC2S175</accession>
<evidence type="ECO:0000313" key="1">
    <source>
        <dbReference type="EMBL" id="KAJ9056039.1"/>
    </source>
</evidence>
<organism evidence="1 2">
    <name type="scientific">Entomophthora muscae</name>
    <dbReference type="NCBI Taxonomy" id="34485"/>
    <lineage>
        <taxon>Eukaryota</taxon>
        <taxon>Fungi</taxon>
        <taxon>Fungi incertae sedis</taxon>
        <taxon>Zoopagomycota</taxon>
        <taxon>Entomophthoromycotina</taxon>
        <taxon>Entomophthoromycetes</taxon>
        <taxon>Entomophthorales</taxon>
        <taxon>Entomophthoraceae</taxon>
        <taxon>Entomophthora</taxon>
    </lineage>
</organism>
<protein>
    <submittedName>
        <fullName evidence="1">Uncharacterized protein</fullName>
    </submittedName>
</protein>
<dbReference type="Proteomes" id="UP001165960">
    <property type="component" value="Unassembled WGS sequence"/>
</dbReference>
<keyword evidence="2" id="KW-1185">Reference proteome</keyword>
<comment type="caution">
    <text evidence="1">The sequence shown here is derived from an EMBL/GenBank/DDBJ whole genome shotgun (WGS) entry which is preliminary data.</text>
</comment>
<reference evidence="1" key="1">
    <citation type="submission" date="2022-04" db="EMBL/GenBank/DDBJ databases">
        <title>Genome of the entomopathogenic fungus Entomophthora muscae.</title>
        <authorList>
            <person name="Elya C."/>
            <person name="Lovett B.R."/>
            <person name="Lee E."/>
            <person name="Macias A.M."/>
            <person name="Hajek A.E."/>
            <person name="De Bivort B.L."/>
            <person name="Kasson M.T."/>
            <person name="De Fine Licht H.H."/>
            <person name="Stajich J.E."/>
        </authorList>
    </citation>
    <scope>NUCLEOTIDE SEQUENCE</scope>
    <source>
        <strain evidence="1">Berkeley</strain>
    </source>
</reference>
<sequence length="167" mass="18743">MLVGIPYCCLPSREASIILCLFQLGFNILISLATTLNGFPKGGLKIVAHLYVATTSLFFCYGLYALVLKKLRRIKHYRMFHIVDAIFSGIVAFGMVIKLVFDDFCADRKMADSCGVGNVVLFMAFTSTFSVVLLKVLSLFFLVGYQKELMLLTFTEQEFTVEFKGDL</sequence>
<proteinExistence type="predicted"/>
<name>A0ACC2S175_9FUNG</name>